<accession>A0AA36CSQ4</accession>
<dbReference type="Proteomes" id="UP001177023">
    <property type="component" value="Unassembled WGS sequence"/>
</dbReference>
<sequence>MVAVGKEEEKLEAGDLKPKTDMASLEEGEVEMRESTLATYSKKLWDIVQGGWNWAHMALKKREKWIIFGSTLYTEGWFGNYAAQELLFDRISPSPSNRLVYIRARDWKPFIANPIPCSALYVHFETHDEQVRVVAQLRAAYADPNQIVYSISEELYIEGSLGEYTAQKLLFDHISSDVPDRLVYVVSFVFFMSWFDFG</sequence>
<gene>
    <name evidence="1" type="ORF">MSPICULIGERA_LOCUS12121</name>
</gene>
<feature type="non-terminal residue" evidence="1">
    <location>
        <position position="198"/>
    </location>
</feature>
<dbReference type="EMBL" id="CATQJA010002622">
    <property type="protein sequence ID" value="CAJ0573772.1"/>
    <property type="molecule type" value="Genomic_DNA"/>
</dbReference>
<protein>
    <submittedName>
        <fullName evidence="1">Uncharacterized protein</fullName>
    </submittedName>
</protein>
<dbReference type="AlphaFoldDB" id="A0AA36CSQ4"/>
<organism evidence="1 2">
    <name type="scientific">Mesorhabditis spiculigera</name>
    <dbReference type="NCBI Taxonomy" id="96644"/>
    <lineage>
        <taxon>Eukaryota</taxon>
        <taxon>Metazoa</taxon>
        <taxon>Ecdysozoa</taxon>
        <taxon>Nematoda</taxon>
        <taxon>Chromadorea</taxon>
        <taxon>Rhabditida</taxon>
        <taxon>Rhabditina</taxon>
        <taxon>Rhabditomorpha</taxon>
        <taxon>Rhabditoidea</taxon>
        <taxon>Rhabditidae</taxon>
        <taxon>Mesorhabditinae</taxon>
        <taxon>Mesorhabditis</taxon>
    </lineage>
</organism>
<evidence type="ECO:0000313" key="2">
    <source>
        <dbReference type="Proteomes" id="UP001177023"/>
    </source>
</evidence>
<evidence type="ECO:0000313" key="1">
    <source>
        <dbReference type="EMBL" id="CAJ0573772.1"/>
    </source>
</evidence>
<name>A0AA36CSQ4_9BILA</name>
<reference evidence="1" key="1">
    <citation type="submission" date="2023-06" db="EMBL/GenBank/DDBJ databases">
        <authorList>
            <person name="Delattre M."/>
        </authorList>
    </citation>
    <scope>NUCLEOTIDE SEQUENCE</scope>
    <source>
        <strain evidence="1">AF72</strain>
    </source>
</reference>
<comment type="caution">
    <text evidence="1">The sequence shown here is derived from an EMBL/GenBank/DDBJ whole genome shotgun (WGS) entry which is preliminary data.</text>
</comment>
<proteinExistence type="predicted"/>
<keyword evidence="2" id="KW-1185">Reference proteome</keyword>